<evidence type="ECO:0000256" key="1">
    <source>
        <dbReference type="SAM" id="Phobius"/>
    </source>
</evidence>
<organism evidence="2 3">
    <name type="scientific">Cohnella xylanilytica</name>
    <dbReference type="NCBI Taxonomy" id="557555"/>
    <lineage>
        <taxon>Bacteria</taxon>
        <taxon>Bacillati</taxon>
        <taxon>Bacillota</taxon>
        <taxon>Bacilli</taxon>
        <taxon>Bacillales</taxon>
        <taxon>Paenibacillaceae</taxon>
        <taxon>Cohnella</taxon>
    </lineage>
</organism>
<feature type="transmembrane region" description="Helical" evidence="1">
    <location>
        <begin position="115"/>
        <end position="134"/>
    </location>
</feature>
<keyword evidence="1" id="KW-0472">Membrane</keyword>
<keyword evidence="1" id="KW-0812">Transmembrane</keyword>
<dbReference type="Proteomes" id="UP000553776">
    <property type="component" value="Unassembled WGS sequence"/>
</dbReference>
<evidence type="ECO:0000313" key="2">
    <source>
        <dbReference type="EMBL" id="MBB6691077.1"/>
    </source>
</evidence>
<dbReference type="Pfam" id="PF11391">
    <property type="entry name" value="DUF2798"/>
    <property type="match status" value="2"/>
</dbReference>
<feature type="transmembrane region" description="Helical" evidence="1">
    <location>
        <begin position="83"/>
        <end position="109"/>
    </location>
</feature>
<reference evidence="2 3" key="1">
    <citation type="submission" date="2020-08" db="EMBL/GenBank/DDBJ databases">
        <title>Cohnella phylogeny.</title>
        <authorList>
            <person name="Dunlap C."/>
        </authorList>
    </citation>
    <scope>NUCLEOTIDE SEQUENCE [LARGE SCALE GENOMIC DNA]</scope>
    <source>
        <strain evidence="2 3">DSM 25239</strain>
    </source>
</reference>
<keyword evidence="3" id="KW-1185">Reference proteome</keyword>
<sequence>MRIPAKYRQLTFVSAMSILFTFIMSGIMTYVLEGGFIPHFMSLWMRDWGVAFLIAFGLNFFLPVRIRRFASRFNRSKAVSTVVYAFAISLIMSLILSFVLTAVAAHGFIPGFASHWMSAWSIAFSIVFVLNFFLPQLVGRFVAMLIAKPAEARASSYHPEGMKTA</sequence>
<accession>A0A841TRP7</accession>
<feature type="transmembrane region" description="Helical" evidence="1">
    <location>
        <begin position="44"/>
        <end position="62"/>
    </location>
</feature>
<gene>
    <name evidence="2" type="ORF">H7B90_06635</name>
</gene>
<dbReference type="AlphaFoldDB" id="A0A841TRP7"/>
<feature type="transmembrane region" description="Helical" evidence="1">
    <location>
        <begin position="12"/>
        <end position="32"/>
    </location>
</feature>
<proteinExistence type="predicted"/>
<dbReference type="RefSeq" id="WP_185135077.1">
    <property type="nucleotide sequence ID" value="NZ_JACJVR010000020.1"/>
</dbReference>
<comment type="caution">
    <text evidence="2">The sequence shown here is derived from an EMBL/GenBank/DDBJ whole genome shotgun (WGS) entry which is preliminary data.</text>
</comment>
<dbReference type="InterPro" id="IPR021529">
    <property type="entry name" value="DUF2798"/>
</dbReference>
<dbReference type="EMBL" id="JACJVR010000020">
    <property type="protein sequence ID" value="MBB6691077.1"/>
    <property type="molecule type" value="Genomic_DNA"/>
</dbReference>
<keyword evidence="1" id="KW-1133">Transmembrane helix</keyword>
<evidence type="ECO:0000313" key="3">
    <source>
        <dbReference type="Proteomes" id="UP000553776"/>
    </source>
</evidence>
<name>A0A841TRP7_9BACL</name>
<protein>
    <submittedName>
        <fullName evidence="2">DUF2798 domain-containing protein</fullName>
    </submittedName>
</protein>